<organism evidence="11 12">
    <name type="scientific">Mycolicibacterium anyangense</name>
    <dbReference type="NCBI Taxonomy" id="1431246"/>
    <lineage>
        <taxon>Bacteria</taxon>
        <taxon>Bacillati</taxon>
        <taxon>Actinomycetota</taxon>
        <taxon>Actinomycetes</taxon>
        <taxon>Mycobacteriales</taxon>
        <taxon>Mycobacteriaceae</taxon>
        <taxon>Mycolicibacterium</taxon>
    </lineage>
</organism>
<dbReference type="KEGG" id="many:MANY_17900"/>
<evidence type="ECO:0000256" key="6">
    <source>
        <dbReference type="ARBA" id="ARBA00022840"/>
    </source>
</evidence>
<dbReference type="PANTHER" id="PTHR43692">
    <property type="entry name" value="UDP-N-ACETYLMURAMOYLALANINE--D-GLUTAMATE LIGASE"/>
    <property type="match status" value="1"/>
</dbReference>
<dbReference type="UniPathway" id="UPA00219"/>
<keyword evidence="7 8" id="KW-0131">Cell cycle</keyword>
<dbReference type="PANTHER" id="PTHR43692:SF1">
    <property type="entry name" value="UDP-N-ACETYLMURAMOYLALANINE--D-GLUTAMATE LIGASE"/>
    <property type="match status" value="1"/>
</dbReference>
<evidence type="ECO:0000256" key="3">
    <source>
        <dbReference type="ARBA" id="ARBA00022490"/>
    </source>
</evidence>
<proteinExistence type="inferred from homology"/>
<evidence type="ECO:0000313" key="11">
    <source>
        <dbReference type="EMBL" id="BBZ76453.1"/>
    </source>
</evidence>
<keyword evidence="7 8" id="KW-0573">Peptidoglycan synthesis</keyword>
<dbReference type="GO" id="GO:0009252">
    <property type="term" value="P:peptidoglycan biosynthetic process"/>
    <property type="evidence" value="ECO:0007669"/>
    <property type="project" value="UniProtKB-UniRule"/>
</dbReference>
<name>A0A6N4W7Y2_9MYCO</name>
<dbReference type="GO" id="GO:0005524">
    <property type="term" value="F:ATP binding"/>
    <property type="evidence" value="ECO:0007669"/>
    <property type="project" value="UniProtKB-UniRule"/>
</dbReference>
<dbReference type="SUPFAM" id="SSF53244">
    <property type="entry name" value="MurD-like peptide ligases, peptide-binding domain"/>
    <property type="match status" value="1"/>
</dbReference>
<dbReference type="InterPro" id="IPR004101">
    <property type="entry name" value="Mur_ligase_C"/>
</dbReference>
<dbReference type="GO" id="GO:0005737">
    <property type="term" value="C:cytoplasm"/>
    <property type="evidence" value="ECO:0007669"/>
    <property type="project" value="UniProtKB-SubCell"/>
</dbReference>
<evidence type="ECO:0000259" key="9">
    <source>
        <dbReference type="Pfam" id="PF02875"/>
    </source>
</evidence>
<dbReference type="NCBIfam" id="TIGR01087">
    <property type="entry name" value="murD"/>
    <property type="match status" value="1"/>
</dbReference>
<dbReference type="SUPFAM" id="SSF53623">
    <property type="entry name" value="MurD-like peptide ligases, catalytic domain"/>
    <property type="match status" value="1"/>
</dbReference>
<dbReference type="Proteomes" id="UP000467249">
    <property type="component" value="Chromosome"/>
</dbReference>
<evidence type="ECO:0000256" key="1">
    <source>
        <dbReference type="ARBA" id="ARBA00004496"/>
    </source>
</evidence>
<keyword evidence="12" id="KW-1185">Reference proteome</keyword>
<dbReference type="SUPFAM" id="SSF51984">
    <property type="entry name" value="MurCD N-terminal domain"/>
    <property type="match status" value="1"/>
</dbReference>
<comment type="pathway">
    <text evidence="2 7 8">Cell wall biogenesis; peptidoglycan biosynthesis.</text>
</comment>
<dbReference type="RefSeq" id="WP_163803912.1">
    <property type="nucleotide sequence ID" value="NZ_AP022620.1"/>
</dbReference>
<feature type="domain" description="Mur ligase C-terminal" evidence="9">
    <location>
        <begin position="315"/>
        <end position="409"/>
    </location>
</feature>
<dbReference type="Gene3D" id="3.90.190.20">
    <property type="entry name" value="Mur ligase, C-terminal domain"/>
    <property type="match status" value="1"/>
</dbReference>
<sequence length="486" mass="49023">MTSLQALAPGARVLVAGAGITGRAVVAALATLDVHIQVCDDSADALNTFSANGIGVIEPQRAIAGMDTVDLVVTSPGFPPTAPVLAAAAAAGVPIWGDVELAWRLDTAGHYGTPRRWLVVTGTNGKTTTTSMLHAMLVADGRRAVLCGNIGDPVLDVLSQPADLLAVELSSFQLFWAPSLRPEAGAVLNIAEDHLDWHGSFAGYAAAKARALAGRVAVVGLDDAPAAALLPAAPAPVKVGFRLGEPGPGELGVRDGMLVDRAFADDLALAPAASIPVAGPVGVLDALGAAALARSVGVPAAAIAEALAGFRVGRHRAEAVGVVDGVQYVDDSKATNPHAAQASVLAYPRVVWVAGGLLKGASVDEMVTRVADRLVGAVLIGRDRAVVAKALSRHAPDVPVIQVVTREDAGVQGTIESDVAHGTRLVDGSGPGLGARVMTEVVAAAASLARPGDTVLLAPAGASFDQFAGYGDRGDAFAAAVRSASR</sequence>
<dbReference type="InterPro" id="IPR005762">
    <property type="entry name" value="MurD"/>
</dbReference>
<comment type="function">
    <text evidence="7 8">Cell wall formation. Catalyzes the addition of glutamate to the nucleotide precursor UDP-N-acetylmuramoyl-L-alanine (UMA).</text>
</comment>
<keyword evidence="7 8" id="KW-0133">Cell shape</keyword>
<keyword evidence="3 7" id="KW-0963">Cytoplasm</keyword>
<dbReference type="Pfam" id="PF08245">
    <property type="entry name" value="Mur_ligase_M"/>
    <property type="match status" value="1"/>
</dbReference>
<dbReference type="GO" id="GO:0051301">
    <property type="term" value="P:cell division"/>
    <property type="evidence" value="ECO:0007669"/>
    <property type="project" value="UniProtKB-KW"/>
</dbReference>
<comment type="catalytic activity">
    <reaction evidence="7 8">
        <text>UDP-N-acetyl-alpha-D-muramoyl-L-alanine + D-glutamate + ATP = UDP-N-acetyl-alpha-D-muramoyl-L-alanyl-D-glutamate + ADP + phosphate + H(+)</text>
        <dbReference type="Rhea" id="RHEA:16429"/>
        <dbReference type="ChEBI" id="CHEBI:15378"/>
        <dbReference type="ChEBI" id="CHEBI:29986"/>
        <dbReference type="ChEBI" id="CHEBI:30616"/>
        <dbReference type="ChEBI" id="CHEBI:43474"/>
        <dbReference type="ChEBI" id="CHEBI:83898"/>
        <dbReference type="ChEBI" id="CHEBI:83900"/>
        <dbReference type="ChEBI" id="CHEBI:456216"/>
        <dbReference type="EC" id="6.3.2.9"/>
    </reaction>
</comment>
<dbReference type="GO" id="GO:0008764">
    <property type="term" value="F:UDP-N-acetylmuramoylalanine-D-glutamate ligase activity"/>
    <property type="evidence" value="ECO:0007669"/>
    <property type="project" value="UniProtKB-UniRule"/>
</dbReference>
<keyword evidence="6 7" id="KW-0067">ATP-binding</keyword>
<dbReference type="Gene3D" id="3.40.1190.10">
    <property type="entry name" value="Mur-like, catalytic domain"/>
    <property type="match status" value="1"/>
</dbReference>
<feature type="binding site" evidence="7">
    <location>
        <begin position="122"/>
        <end position="128"/>
    </location>
    <ligand>
        <name>ATP</name>
        <dbReference type="ChEBI" id="CHEBI:30616"/>
    </ligand>
</feature>
<keyword evidence="7 8" id="KW-0132">Cell division</keyword>
<dbReference type="EMBL" id="AP022620">
    <property type="protein sequence ID" value="BBZ76453.1"/>
    <property type="molecule type" value="Genomic_DNA"/>
</dbReference>
<dbReference type="InterPro" id="IPR013221">
    <property type="entry name" value="Mur_ligase_cen"/>
</dbReference>
<dbReference type="InterPro" id="IPR036565">
    <property type="entry name" value="Mur-like_cat_sf"/>
</dbReference>
<evidence type="ECO:0000259" key="10">
    <source>
        <dbReference type="Pfam" id="PF08245"/>
    </source>
</evidence>
<evidence type="ECO:0000256" key="8">
    <source>
        <dbReference type="RuleBase" id="RU003664"/>
    </source>
</evidence>
<dbReference type="HAMAP" id="MF_00639">
    <property type="entry name" value="MurD"/>
    <property type="match status" value="1"/>
</dbReference>
<dbReference type="EC" id="6.3.2.9" evidence="7 8"/>
<evidence type="ECO:0000256" key="5">
    <source>
        <dbReference type="ARBA" id="ARBA00022741"/>
    </source>
</evidence>
<protein>
    <recommendedName>
        <fullName evidence="7 8">UDP-N-acetylmuramoylalanine--D-glutamate ligase</fullName>
        <ecNumber evidence="7 8">6.3.2.9</ecNumber>
    </recommendedName>
    <alternativeName>
        <fullName evidence="7">D-glutamic acid-adding enzyme</fullName>
    </alternativeName>
    <alternativeName>
        <fullName evidence="7">UDP-N-acetylmuramoyl-L-alanyl-D-glutamate synthetase</fullName>
    </alternativeName>
</protein>
<evidence type="ECO:0000256" key="2">
    <source>
        <dbReference type="ARBA" id="ARBA00004752"/>
    </source>
</evidence>
<gene>
    <name evidence="7 11" type="primary">murD</name>
    <name evidence="11" type="ORF">MANY_17900</name>
</gene>
<comment type="similarity">
    <text evidence="7">Belongs to the MurCDEF family.</text>
</comment>
<dbReference type="Pfam" id="PF21799">
    <property type="entry name" value="MurD-like_N"/>
    <property type="match status" value="1"/>
</dbReference>
<evidence type="ECO:0000256" key="7">
    <source>
        <dbReference type="HAMAP-Rule" id="MF_00639"/>
    </source>
</evidence>
<dbReference type="GO" id="GO:0071555">
    <property type="term" value="P:cell wall organization"/>
    <property type="evidence" value="ECO:0007669"/>
    <property type="project" value="UniProtKB-KW"/>
</dbReference>
<reference evidence="11 12" key="1">
    <citation type="journal article" date="2019" name="Emerg. Microbes Infect.">
        <title>Comprehensive subspecies identification of 175 nontuberculous mycobacteria species based on 7547 genomic profiles.</title>
        <authorList>
            <person name="Matsumoto Y."/>
            <person name="Kinjo T."/>
            <person name="Motooka D."/>
            <person name="Nabeya D."/>
            <person name="Jung N."/>
            <person name="Uechi K."/>
            <person name="Horii T."/>
            <person name="Iida T."/>
            <person name="Fujita J."/>
            <person name="Nakamura S."/>
        </authorList>
    </citation>
    <scope>NUCLEOTIDE SEQUENCE [LARGE SCALE GENOMIC DNA]</scope>
    <source>
        <strain evidence="11 12">JCM 30275</strain>
    </source>
</reference>
<keyword evidence="5 7" id="KW-0547">Nucleotide-binding</keyword>
<dbReference type="InterPro" id="IPR036615">
    <property type="entry name" value="Mur_ligase_C_dom_sf"/>
</dbReference>
<accession>A0A6N4W7Y2</accession>
<evidence type="ECO:0000313" key="12">
    <source>
        <dbReference type="Proteomes" id="UP000467249"/>
    </source>
</evidence>
<dbReference type="AlphaFoldDB" id="A0A6N4W7Y2"/>
<dbReference type="GO" id="GO:0008360">
    <property type="term" value="P:regulation of cell shape"/>
    <property type="evidence" value="ECO:0007669"/>
    <property type="project" value="UniProtKB-KW"/>
</dbReference>
<dbReference type="Gene3D" id="3.40.50.720">
    <property type="entry name" value="NAD(P)-binding Rossmann-like Domain"/>
    <property type="match status" value="1"/>
</dbReference>
<feature type="domain" description="Mur ligase central" evidence="10">
    <location>
        <begin position="120"/>
        <end position="224"/>
    </location>
</feature>
<comment type="subcellular location">
    <subcellularLocation>
        <location evidence="1 7 8">Cytoplasm</location>
    </subcellularLocation>
</comment>
<keyword evidence="7 8" id="KW-0961">Cell wall biogenesis/degradation</keyword>
<dbReference type="Pfam" id="PF02875">
    <property type="entry name" value="Mur_ligase_C"/>
    <property type="match status" value="1"/>
</dbReference>
<evidence type="ECO:0000256" key="4">
    <source>
        <dbReference type="ARBA" id="ARBA00022598"/>
    </source>
</evidence>
<keyword evidence="4 7" id="KW-0436">Ligase</keyword>